<keyword evidence="3" id="KW-0479">Metal-binding</keyword>
<gene>
    <name evidence="9" type="ORF">DWW65_15615</name>
</gene>
<dbReference type="Pfam" id="PF00078">
    <property type="entry name" value="RVT_1"/>
    <property type="match status" value="1"/>
</dbReference>
<dbReference type="SUPFAM" id="SSF56672">
    <property type="entry name" value="DNA/RNA polymerases"/>
    <property type="match status" value="1"/>
</dbReference>
<evidence type="ECO:0000256" key="7">
    <source>
        <dbReference type="ARBA" id="ARBA00034120"/>
    </source>
</evidence>
<dbReference type="InterPro" id="IPR000477">
    <property type="entry name" value="RT_dom"/>
</dbReference>
<evidence type="ECO:0000313" key="10">
    <source>
        <dbReference type="Proteomes" id="UP000285693"/>
    </source>
</evidence>
<dbReference type="EMBL" id="QRXY01000030">
    <property type="protein sequence ID" value="RGU42101.1"/>
    <property type="molecule type" value="Genomic_DNA"/>
</dbReference>
<keyword evidence="1" id="KW-0808">Transferase</keyword>
<evidence type="ECO:0000256" key="6">
    <source>
        <dbReference type="ARBA" id="ARBA00023118"/>
    </source>
</evidence>
<dbReference type="GO" id="GO:0003723">
    <property type="term" value="F:RNA binding"/>
    <property type="evidence" value="ECO:0007669"/>
    <property type="project" value="InterPro"/>
</dbReference>
<evidence type="ECO:0000256" key="5">
    <source>
        <dbReference type="ARBA" id="ARBA00022918"/>
    </source>
</evidence>
<feature type="domain" description="Reverse transcriptase" evidence="8">
    <location>
        <begin position="30"/>
        <end position="243"/>
    </location>
</feature>
<comment type="caution">
    <text evidence="9">The sequence shown here is derived from an EMBL/GenBank/DDBJ whole genome shotgun (WGS) entry which is preliminary data.</text>
</comment>
<dbReference type="PROSITE" id="PS50878">
    <property type="entry name" value="RT_POL"/>
    <property type="match status" value="1"/>
</dbReference>
<protein>
    <submittedName>
        <fullName evidence="9">RNA-directed DNA polymerase</fullName>
    </submittedName>
</protein>
<evidence type="ECO:0000256" key="4">
    <source>
        <dbReference type="ARBA" id="ARBA00022842"/>
    </source>
</evidence>
<dbReference type="PRINTS" id="PR00866">
    <property type="entry name" value="RNADNAPOLMS"/>
</dbReference>
<keyword evidence="4" id="KW-0460">Magnesium</keyword>
<evidence type="ECO:0000256" key="3">
    <source>
        <dbReference type="ARBA" id="ARBA00022723"/>
    </source>
</evidence>
<dbReference type="GO" id="GO:0046872">
    <property type="term" value="F:metal ion binding"/>
    <property type="evidence" value="ECO:0007669"/>
    <property type="project" value="UniProtKB-KW"/>
</dbReference>
<dbReference type="CDD" id="cd03487">
    <property type="entry name" value="RT_Bac_retron_II"/>
    <property type="match status" value="1"/>
</dbReference>
<keyword evidence="6" id="KW-0051">Antiviral defense</keyword>
<reference evidence="9 10" key="1">
    <citation type="submission" date="2018-08" db="EMBL/GenBank/DDBJ databases">
        <title>A genome reference for cultivated species of the human gut microbiota.</title>
        <authorList>
            <person name="Zou Y."/>
            <person name="Xue W."/>
            <person name="Luo G."/>
        </authorList>
    </citation>
    <scope>NUCLEOTIDE SEQUENCE [LARGE SCALE GENOMIC DNA]</scope>
    <source>
        <strain evidence="9 10">AF16-31</strain>
    </source>
</reference>
<sequence length="311" mass="36360">MREKSHKYDITQCALYKKKSSKQLKKVLCITEEEYKDILSIVHYHSFQIDKKDSTEKRNITAPDKRIKEIQTRILKLLQNVERPIWLISGEKGKCYIDNGKSHLNSNYFLTMDIKKFYDNCFREYVFLFFKNRLMMAGDLAGLCTDIVTYDGGIPTGCPTSQIIAYYAYESMFNEIYSVACKYGCEYTVYVDDMTFSAKEPFDINRMKNEVDCILRKYGHKPKYKKVKYYSKGKSVPITGTIVTGQHELKVPNRLQKRVYDDFQELKYLGGKELSDIEIRKLNSLKGRILASRNIEEGKFPEINRLTNLIS</sequence>
<dbReference type="AlphaFoldDB" id="A0A3R6AW93"/>
<comment type="similarity">
    <text evidence="7">Belongs to the bacterial reverse transcriptase family.</text>
</comment>
<dbReference type="Proteomes" id="UP000285693">
    <property type="component" value="Unassembled WGS sequence"/>
</dbReference>
<evidence type="ECO:0000313" key="9">
    <source>
        <dbReference type="EMBL" id="RGU42101.1"/>
    </source>
</evidence>
<dbReference type="InterPro" id="IPR043502">
    <property type="entry name" value="DNA/RNA_pol_sf"/>
</dbReference>
<proteinExistence type="inferred from homology"/>
<keyword evidence="2" id="KW-0548">Nucleotidyltransferase</keyword>
<organism evidence="9 10">
    <name type="scientific">Coprococcus comes</name>
    <dbReference type="NCBI Taxonomy" id="410072"/>
    <lineage>
        <taxon>Bacteria</taxon>
        <taxon>Bacillati</taxon>
        <taxon>Bacillota</taxon>
        <taxon>Clostridia</taxon>
        <taxon>Lachnospirales</taxon>
        <taxon>Lachnospiraceae</taxon>
        <taxon>Coprococcus</taxon>
    </lineage>
</organism>
<evidence type="ECO:0000256" key="1">
    <source>
        <dbReference type="ARBA" id="ARBA00022679"/>
    </source>
</evidence>
<evidence type="ECO:0000259" key="8">
    <source>
        <dbReference type="PROSITE" id="PS50878"/>
    </source>
</evidence>
<accession>A0A3R6AW93</accession>
<dbReference type="RefSeq" id="WP_117824683.1">
    <property type="nucleotide sequence ID" value="NZ_QRXY01000030.1"/>
</dbReference>
<name>A0A3R6AW93_9FIRM</name>
<evidence type="ECO:0000256" key="2">
    <source>
        <dbReference type="ARBA" id="ARBA00022695"/>
    </source>
</evidence>
<dbReference type="GO" id="GO:0003964">
    <property type="term" value="F:RNA-directed DNA polymerase activity"/>
    <property type="evidence" value="ECO:0007669"/>
    <property type="project" value="UniProtKB-KW"/>
</dbReference>
<keyword evidence="5 9" id="KW-0695">RNA-directed DNA polymerase</keyword>
<dbReference type="InterPro" id="IPR000123">
    <property type="entry name" value="Reverse_transcriptase_msDNA"/>
</dbReference>
<dbReference type="GO" id="GO:0051607">
    <property type="term" value="P:defense response to virus"/>
    <property type="evidence" value="ECO:0007669"/>
    <property type="project" value="UniProtKB-KW"/>
</dbReference>